<evidence type="ECO:0000313" key="2">
    <source>
        <dbReference type="Proteomes" id="UP000198906"/>
    </source>
</evidence>
<gene>
    <name evidence="1" type="ORF">GA0074694_2163</name>
</gene>
<organism evidence="1 2">
    <name type="scientific">Micromonospora inyonensis</name>
    <dbReference type="NCBI Taxonomy" id="47866"/>
    <lineage>
        <taxon>Bacteria</taxon>
        <taxon>Bacillati</taxon>
        <taxon>Actinomycetota</taxon>
        <taxon>Actinomycetes</taxon>
        <taxon>Micromonosporales</taxon>
        <taxon>Micromonosporaceae</taxon>
        <taxon>Micromonospora</taxon>
    </lineage>
</organism>
<reference evidence="2" key="1">
    <citation type="submission" date="2016-06" db="EMBL/GenBank/DDBJ databases">
        <authorList>
            <person name="Varghese N."/>
        </authorList>
    </citation>
    <scope>NUCLEOTIDE SEQUENCE [LARGE SCALE GENOMIC DNA]</scope>
    <source>
        <strain evidence="2">DSM 46123</strain>
    </source>
</reference>
<dbReference type="AlphaFoldDB" id="A0A1C6RLE0"/>
<proteinExistence type="predicted"/>
<sequence length="71" mass="7662">MLHNTVVNLTPHPVHVYPVATPDRIEPGSVTPLCVIAPSDRHQPARLGYRVIEDENIDLEVPCTGSPSAPA</sequence>
<dbReference type="STRING" id="47866.GA0074694_2163"/>
<dbReference type="RefSeq" id="WP_091456254.1">
    <property type="nucleotide sequence ID" value="NZ_FMHU01000001.1"/>
</dbReference>
<evidence type="ECO:0000313" key="1">
    <source>
        <dbReference type="EMBL" id="SCL17883.1"/>
    </source>
</evidence>
<name>A0A1C6RLE0_9ACTN</name>
<protein>
    <submittedName>
        <fullName evidence="1">Uncharacterized protein</fullName>
    </submittedName>
</protein>
<accession>A0A1C6RLE0</accession>
<dbReference type="EMBL" id="FMHU01000001">
    <property type="protein sequence ID" value="SCL17883.1"/>
    <property type="molecule type" value="Genomic_DNA"/>
</dbReference>
<dbReference type="Proteomes" id="UP000198906">
    <property type="component" value="Unassembled WGS sequence"/>
</dbReference>
<keyword evidence="2" id="KW-1185">Reference proteome</keyword>